<comment type="caution">
    <text evidence="4">The sequence shown here is derived from an EMBL/GenBank/DDBJ whole genome shotgun (WGS) entry which is preliminary data.</text>
</comment>
<dbReference type="GO" id="GO:0003723">
    <property type="term" value="F:RNA binding"/>
    <property type="evidence" value="ECO:0007669"/>
    <property type="project" value="InterPro"/>
</dbReference>
<name>A0A8T2SXP9_CERRI</name>
<feature type="repeat" description="PPR" evidence="2">
    <location>
        <begin position="686"/>
        <end position="720"/>
    </location>
</feature>
<dbReference type="NCBIfam" id="TIGR00756">
    <property type="entry name" value="PPR"/>
    <property type="match status" value="7"/>
</dbReference>
<organism evidence="4 5">
    <name type="scientific">Ceratopteris richardii</name>
    <name type="common">Triangle waterfern</name>
    <dbReference type="NCBI Taxonomy" id="49495"/>
    <lineage>
        <taxon>Eukaryota</taxon>
        <taxon>Viridiplantae</taxon>
        <taxon>Streptophyta</taxon>
        <taxon>Embryophyta</taxon>
        <taxon>Tracheophyta</taxon>
        <taxon>Polypodiopsida</taxon>
        <taxon>Polypodiidae</taxon>
        <taxon>Polypodiales</taxon>
        <taxon>Pteridineae</taxon>
        <taxon>Pteridaceae</taxon>
        <taxon>Parkerioideae</taxon>
        <taxon>Ceratopteris</taxon>
    </lineage>
</organism>
<dbReference type="EMBL" id="CM035422">
    <property type="protein sequence ID" value="KAH7373319.1"/>
    <property type="molecule type" value="Genomic_DNA"/>
</dbReference>
<proteinExistence type="predicted"/>
<dbReference type="PANTHER" id="PTHR24015:SF548">
    <property type="entry name" value="OS08G0340900 PROTEIN"/>
    <property type="match status" value="1"/>
</dbReference>
<keyword evidence="5" id="KW-1185">Reference proteome</keyword>
<protein>
    <recommendedName>
        <fullName evidence="6">Pentatricopeptide repeat-containing protein</fullName>
    </recommendedName>
</protein>
<dbReference type="OrthoDB" id="185373at2759"/>
<sequence>MKSYKVRKRVFHPREEKKSLVNDLDKTISNTGSPAEYERAETESEVAFSRDLCVSLLQACARKRALLEGREVHGFMVEHGLDENHHMGNLLIHIYTKCYAVFDAHDVFNRMQEHDLYAWAMMIFGYSQPGLVHVAFSLRKQLETEGILLDRVTSLAILKACGIDTDLYQGKLMHTFLFNSRIPLSLMVGNSLIDMYAKCGDIEHAWQVFDTMPSQDAISWNIMIAAFSRVGQIEEAFTFFNNMEKADFDPDEVTFLSILKACSTIDQGKQVYAYILKKNINITTFVGNTLIDLFVKCKNMTYACEVFDQMHEHDTLTWTMLVSAHDKLERTEEPLLLFSRMVQECALPNIVTFVSTLGSCMLLHQGKRLHAQYSANRFPASVILGNTLIDMYARCGDLQSAQAVFDEMPELDIISWNTLIAGYAVGELGEEALDLFFELLDKQIEPDSATYLGVFKGCAAIGVLECCQLIHSHLFERNLFVDIYLESAIIDTYAKCWSITDAHHLFNKMAKYDVVSWNTIMAALVNHGQSEEVLDLFRQMEFRDLKPDAATFLSVLRACASAGYIDQGRVVHGYIIEGVLESHLFLSVSLIDFYAKCQSMEDAGKVFKLMPIAEDDVVAWNAIIAGHAEHDQFEQALELYERMIHKGGSPDTVTFVGALKASANLSALDKGLQIHNFILKVGQENNIYVGSTLVDMYGKCGSADDAYVAFKRMQERDIVTWNSMIACYALLGLYKEAMDSCNQMLVEQGEIDPITLVNVLTACSHAGLVDQGYMCFSSLVKGCKSTPPTVDHYACIVDLFGRAGMLQEGLNFCESMPIQPTEVVWTSLVGACRFLGEAHLGLYAAEALLELDPDDNSTLLQLVLLYYQLG</sequence>
<dbReference type="SUPFAM" id="SSF48452">
    <property type="entry name" value="TPR-like"/>
    <property type="match status" value="1"/>
</dbReference>
<dbReference type="GO" id="GO:0048731">
    <property type="term" value="P:system development"/>
    <property type="evidence" value="ECO:0007669"/>
    <property type="project" value="UniProtKB-ARBA"/>
</dbReference>
<dbReference type="PANTHER" id="PTHR24015">
    <property type="entry name" value="OS07G0578800 PROTEIN-RELATED"/>
    <property type="match status" value="1"/>
</dbReference>
<keyword evidence="3" id="KW-1133">Transmembrane helix</keyword>
<dbReference type="Gene3D" id="1.25.40.10">
    <property type="entry name" value="Tetratricopeptide repeat domain"/>
    <property type="match status" value="8"/>
</dbReference>
<keyword evidence="1" id="KW-0677">Repeat</keyword>
<dbReference type="InterPro" id="IPR011990">
    <property type="entry name" value="TPR-like_helical_dom_sf"/>
</dbReference>
<feature type="repeat" description="PPR" evidence="2">
    <location>
        <begin position="616"/>
        <end position="650"/>
    </location>
</feature>
<accession>A0A8T2SXP9</accession>
<dbReference type="FunFam" id="1.25.40.10:FF:000158">
    <property type="entry name" value="pentatricopeptide repeat-containing protein At2g33680"/>
    <property type="match status" value="1"/>
</dbReference>
<evidence type="ECO:0000256" key="3">
    <source>
        <dbReference type="SAM" id="Phobius"/>
    </source>
</evidence>
<dbReference type="InterPro" id="IPR046960">
    <property type="entry name" value="PPR_At4g14850-like_plant"/>
</dbReference>
<feature type="transmembrane region" description="Helical" evidence="3">
    <location>
        <begin position="116"/>
        <end position="136"/>
    </location>
</feature>
<evidence type="ECO:0008006" key="6">
    <source>
        <dbReference type="Google" id="ProtNLM"/>
    </source>
</evidence>
<dbReference type="AlphaFoldDB" id="A0A8T2SXP9"/>
<feature type="repeat" description="PPR" evidence="2">
    <location>
        <begin position="381"/>
        <end position="411"/>
    </location>
</feature>
<dbReference type="FunFam" id="1.25.40.10:FF:000031">
    <property type="entry name" value="Pentatricopeptide repeat-containing protein mitochondrial"/>
    <property type="match status" value="3"/>
</dbReference>
<evidence type="ECO:0000256" key="1">
    <source>
        <dbReference type="ARBA" id="ARBA00022737"/>
    </source>
</evidence>
<dbReference type="EMBL" id="CM035422">
    <property type="protein sequence ID" value="KAH7373317.1"/>
    <property type="molecule type" value="Genomic_DNA"/>
</dbReference>
<evidence type="ECO:0000256" key="2">
    <source>
        <dbReference type="PROSITE-ProRule" id="PRU00708"/>
    </source>
</evidence>
<evidence type="ECO:0000313" key="5">
    <source>
        <dbReference type="Proteomes" id="UP000825935"/>
    </source>
</evidence>
<feature type="repeat" description="PPR" evidence="2">
    <location>
        <begin position="513"/>
        <end position="547"/>
    </location>
</feature>
<evidence type="ECO:0000313" key="4">
    <source>
        <dbReference type="EMBL" id="KAH7373317.1"/>
    </source>
</evidence>
<feature type="repeat" description="PPR" evidence="2">
    <location>
        <begin position="185"/>
        <end position="215"/>
    </location>
</feature>
<reference evidence="4" key="1">
    <citation type="submission" date="2021-08" db="EMBL/GenBank/DDBJ databases">
        <title>WGS assembly of Ceratopteris richardii.</title>
        <authorList>
            <person name="Marchant D.B."/>
            <person name="Chen G."/>
            <person name="Jenkins J."/>
            <person name="Shu S."/>
            <person name="Leebens-Mack J."/>
            <person name="Grimwood J."/>
            <person name="Schmutz J."/>
            <person name="Soltis P."/>
            <person name="Soltis D."/>
            <person name="Chen Z.-H."/>
        </authorList>
    </citation>
    <scope>NUCLEOTIDE SEQUENCE</scope>
    <source>
        <strain evidence="4">Whitten #5841</strain>
        <tissue evidence="4">Leaf</tissue>
    </source>
</reference>
<gene>
    <name evidence="4" type="ORF">KP509_17G049800</name>
</gene>
<dbReference type="FunFam" id="1.25.40.10:FF:000073">
    <property type="entry name" value="Pentatricopeptide repeat-containing protein chloroplastic"/>
    <property type="match status" value="1"/>
</dbReference>
<dbReference type="PROSITE" id="PS51375">
    <property type="entry name" value="PPR"/>
    <property type="match status" value="7"/>
</dbReference>
<dbReference type="Pfam" id="PF13041">
    <property type="entry name" value="PPR_2"/>
    <property type="match status" value="4"/>
</dbReference>
<dbReference type="Pfam" id="PF01535">
    <property type="entry name" value="PPR"/>
    <property type="match status" value="5"/>
</dbReference>
<dbReference type="InterPro" id="IPR002885">
    <property type="entry name" value="PPR_rpt"/>
</dbReference>
<dbReference type="GO" id="GO:0009451">
    <property type="term" value="P:RNA modification"/>
    <property type="evidence" value="ECO:0007669"/>
    <property type="project" value="InterPro"/>
</dbReference>
<feature type="repeat" description="PPR" evidence="2">
    <location>
        <begin position="412"/>
        <end position="446"/>
    </location>
</feature>
<keyword evidence="3" id="KW-0812">Transmembrane</keyword>
<dbReference type="Proteomes" id="UP000825935">
    <property type="component" value="Chromosome 17"/>
</dbReference>
<keyword evidence="3" id="KW-0472">Membrane</keyword>
<feature type="repeat" description="PPR" evidence="2">
    <location>
        <begin position="216"/>
        <end position="250"/>
    </location>
</feature>